<dbReference type="InterPro" id="IPR014716">
    <property type="entry name" value="Fibrinogen_a/b/g_C_1"/>
</dbReference>
<evidence type="ECO:0000259" key="7">
    <source>
        <dbReference type="PROSITE" id="PS51406"/>
    </source>
</evidence>
<dbReference type="GO" id="GO:0005201">
    <property type="term" value="F:extracellular matrix structural constituent"/>
    <property type="evidence" value="ECO:0007669"/>
    <property type="project" value="TreeGrafter"/>
</dbReference>
<dbReference type="SMART" id="SM00186">
    <property type="entry name" value="FBG"/>
    <property type="match status" value="1"/>
</dbReference>
<evidence type="ECO:0000313" key="9">
    <source>
        <dbReference type="Proteomes" id="UP001347796"/>
    </source>
</evidence>
<feature type="domain" description="Fibrinogen C-terminal" evidence="7">
    <location>
        <begin position="105"/>
        <end position="295"/>
    </location>
</feature>
<evidence type="ECO:0000256" key="3">
    <source>
        <dbReference type="ARBA" id="ARBA00022729"/>
    </source>
</evidence>
<dbReference type="SUPFAM" id="SSF56496">
    <property type="entry name" value="Fibrinogen C-terminal domain-like"/>
    <property type="match status" value="1"/>
</dbReference>
<dbReference type="Pfam" id="PF00147">
    <property type="entry name" value="Fibrinogen_C"/>
    <property type="match status" value="1"/>
</dbReference>
<keyword evidence="2" id="KW-0964">Secreted</keyword>
<dbReference type="InterPro" id="IPR002181">
    <property type="entry name" value="Fibrinogen_a/b/g_C_dom"/>
</dbReference>
<keyword evidence="5" id="KW-1015">Disulfide bond</keyword>
<dbReference type="GO" id="GO:0034116">
    <property type="term" value="P:positive regulation of heterotypic cell-cell adhesion"/>
    <property type="evidence" value="ECO:0007669"/>
    <property type="project" value="TreeGrafter"/>
</dbReference>
<organism evidence="8 9">
    <name type="scientific">Patella caerulea</name>
    <name type="common">Rayed Mediterranean limpet</name>
    <dbReference type="NCBI Taxonomy" id="87958"/>
    <lineage>
        <taxon>Eukaryota</taxon>
        <taxon>Metazoa</taxon>
        <taxon>Spiralia</taxon>
        <taxon>Lophotrochozoa</taxon>
        <taxon>Mollusca</taxon>
        <taxon>Gastropoda</taxon>
        <taxon>Patellogastropoda</taxon>
        <taxon>Patelloidea</taxon>
        <taxon>Patellidae</taxon>
        <taxon>Patella</taxon>
    </lineage>
</organism>
<dbReference type="GO" id="GO:0030674">
    <property type="term" value="F:protein-macromolecule adaptor activity"/>
    <property type="evidence" value="ECO:0007669"/>
    <property type="project" value="TreeGrafter"/>
</dbReference>
<gene>
    <name evidence="8" type="ORF">SNE40_008359</name>
</gene>
<proteinExistence type="predicted"/>
<dbReference type="Proteomes" id="UP001347796">
    <property type="component" value="Unassembled WGS sequence"/>
</dbReference>
<comment type="subcellular location">
    <subcellularLocation>
        <location evidence="1">Secreted</location>
    </subcellularLocation>
</comment>
<accession>A0AAN8K0Z3</accession>
<keyword evidence="6" id="KW-0325">Glycoprotein</keyword>
<dbReference type="InterPro" id="IPR037579">
    <property type="entry name" value="FIB_ANG-like"/>
</dbReference>
<evidence type="ECO:0000256" key="5">
    <source>
        <dbReference type="ARBA" id="ARBA00023157"/>
    </source>
</evidence>
<protein>
    <recommendedName>
        <fullName evidence="7">Fibrinogen C-terminal domain-containing protein</fullName>
    </recommendedName>
</protein>
<sequence length="320" mass="36304">MISLGNCLSVLFFKTRLIEDFATTVSLYMGGVRSRLECSNSCARNYNCRRYLYCGSPGGDKWCTLFPDGEDCAVKDLVNGTCSCYRKGKQFVDGKCVSPIGYYGEDCASIIKDCSDGKSKSMKGVSLSYIKPLESAKPFEVFCYFDNSFTTIQRRRPDFNAVDFNRSWTDYIQGFGYMHSEHWIGFQHIQEILRTGDTYRLIIMVEFLNSDKCALIYNDFNITTDFGFTGSFMDYSQSCLENQTYVPDPVSVPFSTFDNGPNKVCARELGGGWWYDVAEPFCTNENLNGVHYYPGGNPNIERTKLTTSAKFVLMYLTRVS</sequence>
<dbReference type="PANTHER" id="PTHR47221:SF6">
    <property type="entry name" value="FIBRINOGEN ALPHA CHAIN"/>
    <property type="match status" value="1"/>
</dbReference>
<dbReference type="PROSITE" id="PS51406">
    <property type="entry name" value="FIBRINOGEN_C_2"/>
    <property type="match status" value="1"/>
</dbReference>
<keyword evidence="4" id="KW-0175">Coiled coil</keyword>
<dbReference type="GO" id="GO:0005577">
    <property type="term" value="C:fibrinogen complex"/>
    <property type="evidence" value="ECO:0007669"/>
    <property type="project" value="TreeGrafter"/>
</dbReference>
<keyword evidence="9" id="KW-1185">Reference proteome</keyword>
<dbReference type="EMBL" id="JAZGQO010000006">
    <property type="protein sequence ID" value="KAK6186294.1"/>
    <property type="molecule type" value="Genomic_DNA"/>
</dbReference>
<dbReference type="InterPro" id="IPR036056">
    <property type="entry name" value="Fibrinogen-like_C"/>
</dbReference>
<evidence type="ECO:0000256" key="1">
    <source>
        <dbReference type="ARBA" id="ARBA00004613"/>
    </source>
</evidence>
<evidence type="ECO:0000313" key="8">
    <source>
        <dbReference type="EMBL" id="KAK6186294.1"/>
    </source>
</evidence>
<reference evidence="8 9" key="1">
    <citation type="submission" date="2024-01" db="EMBL/GenBank/DDBJ databases">
        <title>The genome of the rayed Mediterranean limpet Patella caerulea (Linnaeus, 1758).</title>
        <authorList>
            <person name="Anh-Thu Weber A."/>
            <person name="Halstead-Nussloch G."/>
        </authorList>
    </citation>
    <scope>NUCLEOTIDE SEQUENCE [LARGE SCALE GENOMIC DNA]</scope>
    <source>
        <strain evidence="8">AATW-2023a</strain>
        <tissue evidence="8">Whole specimen</tissue>
    </source>
</reference>
<dbReference type="AlphaFoldDB" id="A0AAN8K0Z3"/>
<name>A0AAN8K0Z3_PATCE</name>
<evidence type="ECO:0000256" key="6">
    <source>
        <dbReference type="ARBA" id="ARBA00023180"/>
    </source>
</evidence>
<comment type="caution">
    <text evidence="8">The sequence shown here is derived from an EMBL/GenBank/DDBJ whole genome shotgun (WGS) entry which is preliminary data.</text>
</comment>
<keyword evidence="3" id="KW-0732">Signal</keyword>
<evidence type="ECO:0000256" key="4">
    <source>
        <dbReference type="ARBA" id="ARBA00023054"/>
    </source>
</evidence>
<dbReference type="PANTHER" id="PTHR47221">
    <property type="entry name" value="FIBRINOGEN ALPHA CHAIN"/>
    <property type="match status" value="1"/>
</dbReference>
<evidence type="ECO:0000256" key="2">
    <source>
        <dbReference type="ARBA" id="ARBA00022525"/>
    </source>
</evidence>
<dbReference type="Gene3D" id="3.90.215.10">
    <property type="entry name" value="Gamma Fibrinogen, chain A, domain 1"/>
    <property type="match status" value="1"/>
</dbReference>